<dbReference type="PANTHER" id="PTHR42993:SF1">
    <property type="entry name" value="MAOC-LIKE DEHYDRATASE DOMAIN-CONTAINING PROTEIN"/>
    <property type="match status" value="1"/>
</dbReference>
<comment type="caution">
    <text evidence="3">The sequence shown here is derived from an EMBL/GenBank/DDBJ whole genome shotgun (WGS) entry which is preliminary data.</text>
</comment>
<name>A0ABP6AE98_9ACTN</name>
<gene>
    <name evidence="3" type="ORF">GCM10010201_09840</name>
</gene>
<reference evidence="4" key="1">
    <citation type="journal article" date="2019" name="Int. J. Syst. Evol. Microbiol.">
        <title>The Global Catalogue of Microorganisms (GCM) 10K type strain sequencing project: providing services to taxonomists for standard genome sequencing and annotation.</title>
        <authorList>
            <consortium name="The Broad Institute Genomics Platform"/>
            <consortium name="The Broad Institute Genome Sequencing Center for Infectious Disease"/>
            <person name="Wu L."/>
            <person name="Ma J."/>
        </authorList>
    </citation>
    <scope>NUCLEOTIDE SEQUENCE [LARGE SCALE GENOMIC DNA]</scope>
    <source>
        <strain evidence="4">JCM 3367</strain>
    </source>
</reference>
<evidence type="ECO:0000259" key="2">
    <source>
        <dbReference type="Pfam" id="PF01575"/>
    </source>
</evidence>
<comment type="similarity">
    <text evidence="1">Belongs to the enoyl-CoA hydratase/isomerase family.</text>
</comment>
<evidence type="ECO:0000313" key="4">
    <source>
        <dbReference type="Proteomes" id="UP001499978"/>
    </source>
</evidence>
<dbReference type="SUPFAM" id="SSF54637">
    <property type="entry name" value="Thioesterase/thiol ester dehydrase-isomerase"/>
    <property type="match status" value="1"/>
</dbReference>
<dbReference type="Gene3D" id="3.10.129.10">
    <property type="entry name" value="Hotdog Thioesterase"/>
    <property type="match status" value="1"/>
</dbReference>
<dbReference type="RefSeq" id="WP_344168900.1">
    <property type="nucleotide sequence ID" value="NZ_BAAARY010000003.1"/>
</dbReference>
<organism evidence="3 4">
    <name type="scientific">Pilimelia columellifera subsp. columellifera</name>
    <dbReference type="NCBI Taxonomy" id="706583"/>
    <lineage>
        <taxon>Bacteria</taxon>
        <taxon>Bacillati</taxon>
        <taxon>Actinomycetota</taxon>
        <taxon>Actinomycetes</taxon>
        <taxon>Micromonosporales</taxon>
        <taxon>Micromonosporaceae</taxon>
        <taxon>Pilimelia</taxon>
    </lineage>
</organism>
<dbReference type="InterPro" id="IPR039375">
    <property type="entry name" value="NodN-like"/>
</dbReference>
<protein>
    <submittedName>
        <fullName evidence="3">MaoC family dehydratase</fullName>
    </submittedName>
</protein>
<feature type="domain" description="MaoC-like" evidence="2">
    <location>
        <begin position="11"/>
        <end position="122"/>
    </location>
</feature>
<dbReference type="Pfam" id="PF01575">
    <property type="entry name" value="MaoC_dehydratas"/>
    <property type="match status" value="1"/>
</dbReference>
<dbReference type="PANTHER" id="PTHR42993">
    <property type="entry name" value="MAOC-LIKE DEHYDRATASE DOMAIN-CONTAINING PROTEIN"/>
    <property type="match status" value="1"/>
</dbReference>
<dbReference type="InterPro" id="IPR002539">
    <property type="entry name" value="MaoC-like_dom"/>
</dbReference>
<accession>A0ABP6AE98</accession>
<dbReference type="EMBL" id="BAAARY010000003">
    <property type="protein sequence ID" value="GAA2515489.1"/>
    <property type="molecule type" value="Genomic_DNA"/>
</dbReference>
<evidence type="ECO:0000256" key="1">
    <source>
        <dbReference type="ARBA" id="ARBA00005254"/>
    </source>
</evidence>
<dbReference type="Proteomes" id="UP001499978">
    <property type="component" value="Unassembled WGS sequence"/>
</dbReference>
<dbReference type="InterPro" id="IPR029069">
    <property type="entry name" value="HotDog_dom_sf"/>
</dbReference>
<keyword evidence="4" id="KW-1185">Reference proteome</keyword>
<sequence>MRTFGTPAELAKAVGEHLGYSGWRLVDQAQVDAFAEATGDRQWIHTDPERAAQGPYGTTIAHGYLLLSLLPSLVTSVLTVEGARLRVNYGLNKVRFPAALPTGSAVRAGVRVTSAEDVSGGVQLVLEVTVEREGGQKPVCVAETVTRIYL</sequence>
<dbReference type="CDD" id="cd03450">
    <property type="entry name" value="NodN"/>
    <property type="match status" value="1"/>
</dbReference>
<evidence type="ECO:0000313" key="3">
    <source>
        <dbReference type="EMBL" id="GAA2515489.1"/>
    </source>
</evidence>
<proteinExistence type="inferred from homology"/>